<evidence type="ECO:0000313" key="2">
    <source>
        <dbReference type="EMBL" id="PRY00693.1"/>
    </source>
</evidence>
<feature type="domain" description="HTH cro/C1-type" evidence="1">
    <location>
        <begin position="7"/>
        <end position="62"/>
    </location>
</feature>
<dbReference type="Proteomes" id="UP000237846">
    <property type="component" value="Unassembled WGS sequence"/>
</dbReference>
<dbReference type="AlphaFoldDB" id="A0A2T0QA17"/>
<dbReference type="OrthoDB" id="3213425at2"/>
<dbReference type="Gene3D" id="1.10.260.40">
    <property type="entry name" value="lambda repressor-like DNA-binding domains"/>
    <property type="match status" value="1"/>
</dbReference>
<dbReference type="GO" id="GO:0003677">
    <property type="term" value="F:DNA binding"/>
    <property type="evidence" value="ECO:0007669"/>
    <property type="project" value="InterPro"/>
</dbReference>
<evidence type="ECO:0000259" key="1">
    <source>
        <dbReference type="SMART" id="SM00530"/>
    </source>
</evidence>
<dbReference type="Gene3D" id="1.25.40.10">
    <property type="entry name" value="Tetratricopeptide repeat domain"/>
    <property type="match status" value="1"/>
</dbReference>
<dbReference type="InterPro" id="IPR001387">
    <property type="entry name" value="Cro/C1-type_HTH"/>
</dbReference>
<comment type="caution">
    <text evidence="2">The sequence shown here is derived from an EMBL/GenBank/DDBJ whole genome shotgun (WGS) entry which is preliminary data.</text>
</comment>
<dbReference type="Pfam" id="PF13560">
    <property type="entry name" value="HTH_31"/>
    <property type="match status" value="1"/>
</dbReference>
<dbReference type="SUPFAM" id="SSF48452">
    <property type="entry name" value="TPR-like"/>
    <property type="match status" value="1"/>
</dbReference>
<evidence type="ECO:0000313" key="3">
    <source>
        <dbReference type="Proteomes" id="UP000237846"/>
    </source>
</evidence>
<accession>A0A2T0QA17</accession>
<organism evidence="2 3">
    <name type="scientific">Allonocardiopsis opalescens</name>
    <dbReference type="NCBI Taxonomy" id="1144618"/>
    <lineage>
        <taxon>Bacteria</taxon>
        <taxon>Bacillati</taxon>
        <taxon>Actinomycetota</taxon>
        <taxon>Actinomycetes</taxon>
        <taxon>Streptosporangiales</taxon>
        <taxon>Allonocardiopsis</taxon>
    </lineage>
</organism>
<reference evidence="2 3" key="1">
    <citation type="submission" date="2018-03" db="EMBL/GenBank/DDBJ databases">
        <title>Genomic Encyclopedia of Archaeal and Bacterial Type Strains, Phase II (KMG-II): from individual species to whole genera.</title>
        <authorList>
            <person name="Goeker M."/>
        </authorList>
    </citation>
    <scope>NUCLEOTIDE SEQUENCE [LARGE SCALE GENOMIC DNA]</scope>
    <source>
        <strain evidence="2 3">DSM 45601</strain>
    </source>
</reference>
<gene>
    <name evidence="2" type="ORF">CLV72_102324</name>
</gene>
<dbReference type="InterPro" id="IPR010982">
    <property type="entry name" value="Lambda_DNA-bd_dom_sf"/>
</dbReference>
<dbReference type="EMBL" id="PVZC01000002">
    <property type="protein sequence ID" value="PRY00693.1"/>
    <property type="molecule type" value="Genomic_DNA"/>
</dbReference>
<name>A0A2T0QA17_9ACTN</name>
<dbReference type="InterPro" id="IPR011990">
    <property type="entry name" value="TPR-like_helical_dom_sf"/>
</dbReference>
<protein>
    <submittedName>
        <fullName evidence="2">Helix-turn-helix protein</fullName>
    </submittedName>
</protein>
<dbReference type="SMART" id="SM00530">
    <property type="entry name" value="HTH_XRE"/>
    <property type="match status" value="1"/>
</dbReference>
<dbReference type="CDD" id="cd00093">
    <property type="entry name" value="HTH_XRE"/>
    <property type="match status" value="1"/>
</dbReference>
<keyword evidence="3" id="KW-1185">Reference proteome</keyword>
<dbReference type="RefSeq" id="WP_106242539.1">
    <property type="nucleotide sequence ID" value="NZ_PVZC01000002.1"/>
</dbReference>
<sequence>MTAFGDHLRDLMTERGVSLRKLAAAVHFDVGYLSRAARGLQPPSAELVAALDAELGAGGTLIEAAAPPLDGDDQADADDEAGVLLDFMRRAEASDLGPGTLDVTHATIDQLCREYPTMPGPKLRKRGNAVMNRVLGMLDMRTTLAEHRELLVAAGWLAALLGCVHYDVGDRIAAETARRVAFQLGEQAGHGEIIAWSFEMAAWFALTEGRYPDVVAAAQAGQEHAGVTSAGVQLALQEAKAWARMGDSRAEDAMKAGNKVLAQLPRPTHPEHHFVFDPSKAEFYAATIYALLGWNDVAEEHAREVIDQCQQPTGTRWPMRLADARVNLGLVAGRRGDLDEAVHHGRGAFEFKRRSGALFSRAGDLLAELNQRYPGEPLVGEYRDFLATAKASA</sequence>
<dbReference type="SUPFAM" id="SSF47413">
    <property type="entry name" value="lambda repressor-like DNA-binding domains"/>
    <property type="match status" value="1"/>
</dbReference>
<proteinExistence type="predicted"/>